<organism evidence="3 4">
    <name type="scientific">Gordonia jinhuaensis</name>
    <dbReference type="NCBI Taxonomy" id="1517702"/>
    <lineage>
        <taxon>Bacteria</taxon>
        <taxon>Bacillati</taxon>
        <taxon>Actinomycetota</taxon>
        <taxon>Actinomycetes</taxon>
        <taxon>Mycobacteriales</taxon>
        <taxon>Gordoniaceae</taxon>
        <taxon>Gordonia</taxon>
    </lineage>
</organism>
<evidence type="ECO:0000259" key="2">
    <source>
        <dbReference type="Pfam" id="PF24201"/>
    </source>
</evidence>
<evidence type="ECO:0000313" key="4">
    <source>
        <dbReference type="Proteomes" id="UP000621454"/>
    </source>
</evidence>
<dbReference type="AlphaFoldDB" id="A0A916WRF2"/>
<sequence>MSDFPDLDEFFDPAMRLTIRGVEYVINPPSVKDGIKIRLFFDDPKKKGTGLDRLHWMAKLLGATFDPEAEEFSGGVWSQMEADGCSAEEILRAGNAALLRWGVNSEVAQVFWGPDDLGFPDIAPEKEVDAAGNRSARRARAKKKPKKATSSKADTASTTPAPEH</sequence>
<dbReference type="Proteomes" id="UP000621454">
    <property type="component" value="Unassembled WGS sequence"/>
</dbReference>
<name>A0A916WRF2_9ACTN</name>
<dbReference type="RefSeq" id="WP_188585346.1">
    <property type="nucleotide sequence ID" value="NZ_BMGC01000004.1"/>
</dbReference>
<protein>
    <recommendedName>
        <fullName evidence="2">DUF7426 domain-containing protein</fullName>
    </recommendedName>
</protein>
<keyword evidence="4" id="KW-1185">Reference proteome</keyword>
<proteinExistence type="predicted"/>
<feature type="domain" description="DUF7426" evidence="2">
    <location>
        <begin position="6"/>
        <end position="140"/>
    </location>
</feature>
<evidence type="ECO:0000256" key="1">
    <source>
        <dbReference type="SAM" id="MobiDB-lite"/>
    </source>
</evidence>
<dbReference type="InterPro" id="IPR055849">
    <property type="entry name" value="DUF7426"/>
</dbReference>
<dbReference type="Pfam" id="PF24201">
    <property type="entry name" value="DUF7426"/>
    <property type="match status" value="1"/>
</dbReference>
<reference evidence="3" key="1">
    <citation type="journal article" date="2014" name="Int. J. Syst. Evol. Microbiol.">
        <title>Complete genome sequence of Corynebacterium casei LMG S-19264T (=DSM 44701T), isolated from a smear-ripened cheese.</title>
        <authorList>
            <consortium name="US DOE Joint Genome Institute (JGI-PGF)"/>
            <person name="Walter F."/>
            <person name="Albersmeier A."/>
            <person name="Kalinowski J."/>
            <person name="Ruckert C."/>
        </authorList>
    </citation>
    <scope>NUCLEOTIDE SEQUENCE</scope>
    <source>
        <strain evidence="3">CGMCC 1.12827</strain>
    </source>
</reference>
<reference evidence="3" key="2">
    <citation type="submission" date="2020-09" db="EMBL/GenBank/DDBJ databases">
        <authorList>
            <person name="Sun Q."/>
            <person name="Zhou Y."/>
        </authorList>
    </citation>
    <scope>NUCLEOTIDE SEQUENCE</scope>
    <source>
        <strain evidence="3">CGMCC 1.12827</strain>
    </source>
</reference>
<feature type="compositionally biased region" description="Low complexity" evidence="1">
    <location>
        <begin position="150"/>
        <end position="164"/>
    </location>
</feature>
<dbReference type="EMBL" id="BMGC01000004">
    <property type="protein sequence ID" value="GGB22593.1"/>
    <property type="molecule type" value="Genomic_DNA"/>
</dbReference>
<accession>A0A916WRF2</accession>
<evidence type="ECO:0000313" key="3">
    <source>
        <dbReference type="EMBL" id="GGB22593.1"/>
    </source>
</evidence>
<feature type="compositionally biased region" description="Basic residues" evidence="1">
    <location>
        <begin position="135"/>
        <end position="149"/>
    </location>
</feature>
<feature type="region of interest" description="Disordered" evidence="1">
    <location>
        <begin position="122"/>
        <end position="164"/>
    </location>
</feature>
<gene>
    <name evidence="3" type="ORF">GCM10011489_08500</name>
</gene>
<comment type="caution">
    <text evidence="3">The sequence shown here is derived from an EMBL/GenBank/DDBJ whole genome shotgun (WGS) entry which is preliminary data.</text>
</comment>